<comment type="caution">
    <text evidence="2">The sequence shown here is derived from an EMBL/GenBank/DDBJ whole genome shotgun (WGS) entry which is preliminary data.</text>
</comment>
<reference evidence="2 3" key="1">
    <citation type="submission" date="2014-06" db="EMBL/GenBank/DDBJ databases">
        <title>Whole Genome Sequences of Three Symbiotic Endozoicomonas Bacteria.</title>
        <authorList>
            <person name="Neave M.J."/>
            <person name="Apprill A."/>
            <person name="Voolstra C.R."/>
        </authorList>
    </citation>
    <scope>NUCLEOTIDE SEQUENCE [LARGE SCALE GENOMIC DNA]</scope>
    <source>
        <strain evidence="2 3">DSM 22380</strain>
    </source>
</reference>
<accession>A0A081KDW7</accession>
<keyword evidence="1" id="KW-0732">Signal</keyword>
<feature type="signal peptide" evidence="1">
    <location>
        <begin position="1"/>
        <end position="19"/>
    </location>
</feature>
<evidence type="ECO:0000313" key="3">
    <source>
        <dbReference type="Proteomes" id="UP000027997"/>
    </source>
</evidence>
<gene>
    <name evidence="2" type="ORF">GV64_17850</name>
</gene>
<evidence type="ECO:0000256" key="1">
    <source>
        <dbReference type="SAM" id="SignalP"/>
    </source>
</evidence>
<dbReference type="RefSeq" id="WP_020583737.1">
    <property type="nucleotide sequence ID" value="NZ_JOJP01000001.1"/>
</dbReference>
<dbReference type="Proteomes" id="UP000027997">
    <property type="component" value="Unassembled WGS sequence"/>
</dbReference>
<proteinExistence type="predicted"/>
<organism evidence="2 3">
    <name type="scientific">Endozoicomonas elysicola</name>
    <dbReference type="NCBI Taxonomy" id="305900"/>
    <lineage>
        <taxon>Bacteria</taxon>
        <taxon>Pseudomonadati</taxon>
        <taxon>Pseudomonadota</taxon>
        <taxon>Gammaproteobacteria</taxon>
        <taxon>Oceanospirillales</taxon>
        <taxon>Endozoicomonadaceae</taxon>
        <taxon>Endozoicomonas</taxon>
    </lineage>
</organism>
<dbReference type="PROSITE" id="PS51257">
    <property type="entry name" value="PROKAR_LIPOPROTEIN"/>
    <property type="match status" value="1"/>
</dbReference>
<dbReference type="AlphaFoldDB" id="A0A081KDW7"/>
<evidence type="ECO:0000313" key="2">
    <source>
        <dbReference type="EMBL" id="KEI72343.1"/>
    </source>
</evidence>
<keyword evidence="3" id="KW-1185">Reference proteome</keyword>
<dbReference type="EMBL" id="JOJP01000001">
    <property type="protein sequence ID" value="KEI72343.1"/>
    <property type="molecule type" value="Genomic_DNA"/>
</dbReference>
<evidence type="ECO:0008006" key="4">
    <source>
        <dbReference type="Google" id="ProtNLM"/>
    </source>
</evidence>
<name>A0A081KDW7_9GAMM</name>
<protein>
    <recommendedName>
        <fullName evidence="4">Lipoprotein</fullName>
    </recommendedName>
</protein>
<feature type="chain" id="PRO_5001758807" description="Lipoprotein" evidence="1">
    <location>
        <begin position="20"/>
        <end position="111"/>
    </location>
</feature>
<sequence>MFPLMRWASFSLMIPILLACSEINKQTSPQKSMPPPPDITQDNTLYTNMRTYGQYMGCSAAERNEGLPQAGWEQAPSLPGTYEEYRTGWQEGFNKCRIGLGPVVPPDGVYP</sequence>
<dbReference type="STRING" id="305900.GV64_17850"/>